<comment type="subcellular location">
    <subcellularLocation>
        <location evidence="1">Nucleus</location>
    </subcellularLocation>
</comment>
<feature type="region of interest" description="Disordered" evidence="4">
    <location>
        <begin position="1"/>
        <end position="60"/>
    </location>
</feature>
<feature type="compositionally biased region" description="Basic residues" evidence="4">
    <location>
        <begin position="1"/>
        <end position="14"/>
    </location>
</feature>
<feature type="compositionally biased region" description="Basic residues" evidence="4">
    <location>
        <begin position="29"/>
        <end position="39"/>
    </location>
</feature>
<dbReference type="GO" id="GO:0030691">
    <property type="term" value="C:Noc2p-Noc3p complex"/>
    <property type="evidence" value="ECO:0007669"/>
    <property type="project" value="TreeGrafter"/>
</dbReference>
<keyword evidence="3" id="KW-0539">Nucleus</keyword>
<comment type="caution">
    <text evidence="5">The sequence shown here is derived from an EMBL/GenBank/DDBJ whole genome shotgun (WGS) entry which is preliminary data.</text>
</comment>
<feature type="region of interest" description="Disordered" evidence="4">
    <location>
        <begin position="698"/>
        <end position="726"/>
    </location>
</feature>
<dbReference type="GO" id="GO:0005654">
    <property type="term" value="C:nucleoplasm"/>
    <property type="evidence" value="ECO:0007669"/>
    <property type="project" value="TreeGrafter"/>
</dbReference>
<name>A0A835ZBW6_9STRA</name>
<evidence type="ECO:0000313" key="5">
    <source>
        <dbReference type="EMBL" id="KAG5191552.1"/>
    </source>
</evidence>
<protein>
    <submittedName>
        <fullName evidence="5">Noc2p family-domain-containing protein</fullName>
    </submittedName>
</protein>
<dbReference type="PANTHER" id="PTHR12687:SF4">
    <property type="entry name" value="NUCLEOLAR COMPLEX PROTEIN 2 HOMOLOG"/>
    <property type="match status" value="1"/>
</dbReference>
<dbReference type="GO" id="GO:0042273">
    <property type="term" value="P:ribosomal large subunit biogenesis"/>
    <property type="evidence" value="ECO:0007669"/>
    <property type="project" value="TreeGrafter"/>
</dbReference>
<dbReference type="GO" id="GO:0005730">
    <property type="term" value="C:nucleolus"/>
    <property type="evidence" value="ECO:0007669"/>
    <property type="project" value="TreeGrafter"/>
</dbReference>
<dbReference type="GO" id="GO:0030690">
    <property type="term" value="C:Noc1p-Noc2p complex"/>
    <property type="evidence" value="ECO:0007669"/>
    <property type="project" value="TreeGrafter"/>
</dbReference>
<dbReference type="InterPro" id="IPR005343">
    <property type="entry name" value="Noc2"/>
</dbReference>
<evidence type="ECO:0000313" key="6">
    <source>
        <dbReference type="Proteomes" id="UP000664859"/>
    </source>
</evidence>
<proteinExistence type="inferred from homology"/>
<keyword evidence="6" id="KW-1185">Reference proteome</keyword>
<sequence>MGKPASKRTKKFQKKGGLGGIQKNLDKKKQVKAIKRKQAVRAQTREEKASEAERTSAAAGAAAAAQRGAASQAPPLPAAVDLDEFMECRSLYAAVEVGGSGAEEYSVEIDFAGLEEALGARQRKKKRAKPGAPAADAAAAELTVEGVDKLLARVAADSGGAAAAAAAPLTWLAHAFRAAVLGGDAAAADALPAALRGARGSAAAAHLIGACLDALPAAFAAQLLPQADAAAAADGGDGEAAAAGVRAASRSAFLQRHAKMPRSEAWPRLAGALRAFLEAAPHALLSAAGAATAEVAAKAEAAARAAAPLMIPFPELARAALRSAADALAAARSAAAAARAAAVLRAVALSQPLPLFHTALRAAYRAYRLAVERLDGSSGSGGGGAAAVATMAALRTGVAELYRHEPAASQLHAFVFLHTMAATVEAAEEGGKAGEAATVEVRSWPFLQCVLLWTRVVAAGCSSGGGGGGTGGGGGGSGSEAPMAPLVAPLAQIIERAARVAPGAPSLPHRLALARAAQDLAAAAGVFLPAAWMAMGALEVDSLYAVRSAAAAAAAPNGSGGSGGGGGFALAAVARLSRDELRDAAAQRALLAEAAALLAREAALYAQSPAHPDYAGRCARALTAAAARLTGGGGGGGRADVAAAMRAAAEAIERRARDVERARSRLSTHPANVTALEALRPIDGAPAAARLALLDARAGGGSGGGSGGQKKQKGKAGAPPARALRQ</sequence>
<feature type="compositionally biased region" description="Basic and acidic residues" evidence="4">
    <location>
        <begin position="43"/>
        <end position="54"/>
    </location>
</feature>
<dbReference type="PANTHER" id="PTHR12687">
    <property type="entry name" value="NUCLEOLAR COMPLEX 2 AND RAD4-RELATED"/>
    <property type="match status" value="1"/>
</dbReference>
<accession>A0A835ZBW6</accession>
<dbReference type="Pfam" id="PF03715">
    <property type="entry name" value="Noc2"/>
    <property type="match status" value="1"/>
</dbReference>
<organism evidence="5 6">
    <name type="scientific">Tribonema minus</name>
    <dbReference type="NCBI Taxonomy" id="303371"/>
    <lineage>
        <taxon>Eukaryota</taxon>
        <taxon>Sar</taxon>
        <taxon>Stramenopiles</taxon>
        <taxon>Ochrophyta</taxon>
        <taxon>PX clade</taxon>
        <taxon>Xanthophyceae</taxon>
        <taxon>Tribonematales</taxon>
        <taxon>Tribonemataceae</taxon>
        <taxon>Tribonema</taxon>
    </lineage>
</organism>
<comment type="similarity">
    <text evidence="2">Belongs to the NOC2 family.</text>
</comment>
<reference evidence="5" key="1">
    <citation type="submission" date="2021-02" db="EMBL/GenBank/DDBJ databases">
        <title>First Annotated Genome of the Yellow-green Alga Tribonema minus.</title>
        <authorList>
            <person name="Mahan K.M."/>
        </authorList>
    </citation>
    <scope>NUCLEOTIDE SEQUENCE</scope>
    <source>
        <strain evidence="5">UTEX B ZZ1240</strain>
    </source>
</reference>
<evidence type="ECO:0000256" key="1">
    <source>
        <dbReference type="ARBA" id="ARBA00004123"/>
    </source>
</evidence>
<evidence type="ECO:0000256" key="4">
    <source>
        <dbReference type="SAM" id="MobiDB-lite"/>
    </source>
</evidence>
<feature type="compositionally biased region" description="Gly residues" evidence="4">
    <location>
        <begin position="698"/>
        <end position="708"/>
    </location>
</feature>
<evidence type="ECO:0000256" key="3">
    <source>
        <dbReference type="ARBA" id="ARBA00023242"/>
    </source>
</evidence>
<gene>
    <name evidence="5" type="ORF">JKP88DRAFT_352280</name>
</gene>
<dbReference type="EMBL" id="JAFCMP010000018">
    <property type="protein sequence ID" value="KAG5191552.1"/>
    <property type="molecule type" value="Genomic_DNA"/>
</dbReference>
<dbReference type="AlphaFoldDB" id="A0A835ZBW6"/>
<dbReference type="Proteomes" id="UP000664859">
    <property type="component" value="Unassembled WGS sequence"/>
</dbReference>
<feature type="compositionally biased region" description="Low complexity" evidence="4">
    <location>
        <begin position="715"/>
        <end position="726"/>
    </location>
</feature>
<evidence type="ECO:0000256" key="2">
    <source>
        <dbReference type="ARBA" id="ARBA00005907"/>
    </source>
</evidence>